<dbReference type="PATRIC" id="fig|151081.8.peg.3176"/>
<dbReference type="Gene3D" id="3.40.630.30">
    <property type="match status" value="1"/>
</dbReference>
<dbReference type="GO" id="GO:0016747">
    <property type="term" value="F:acyltransferase activity, transferring groups other than amino-acyl groups"/>
    <property type="evidence" value="ECO:0007669"/>
    <property type="project" value="InterPro"/>
</dbReference>
<protein>
    <recommendedName>
        <fullName evidence="1">N-acetyltransferase domain-containing protein</fullName>
    </recommendedName>
</protein>
<dbReference type="OrthoDB" id="9801656at2"/>
<dbReference type="RefSeq" id="WP_045980288.1">
    <property type="nucleotide sequence ID" value="NZ_JXXY01000016.1"/>
</dbReference>
<sequence>MTLLIDTPRLQMRHFRLADAEAVRAFNANTEVTRYTGDPAQISTSEQARRLIKDVWLHEYERYGYARYALIHKQHSRLIGFCGFKFNPQQQLADLGYRMLPQYWQQGLGYEAAQNVMTYGLNTLALPGIYAEVDSANTGSVRILQKLGFTHTDSYRQWGLNLQRYDYLCAPYSR</sequence>
<organism evidence="2 3">
    <name type="scientific">Pseudoalteromonas ruthenica</name>
    <dbReference type="NCBI Taxonomy" id="151081"/>
    <lineage>
        <taxon>Bacteria</taxon>
        <taxon>Pseudomonadati</taxon>
        <taxon>Pseudomonadota</taxon>
        <taxon>Gammaproteobacteria</taxon>
        <taxon>Alteromonadales</taxon>
        <taxon>Pseudoalteromonadaceae</taxon>
        <taxon>Pseudoalteromonas</taxon>
    </lineage>
</organism>
<accession>A0A0F4PNH8</accession>
<evidence type="ECO:0000259" key="1">
    <source>
        <dbReference type="PROSITE" id="PS51186"/>
    </source>
</evidence>
<dbReference type="InterPro" id="IPR016181">
    <property type="entry name" value="Acyl_CoA_acyltransferase"/>
</dbReference>
<reference evidence="2 3" key="1">
    <citation type="journal article" date="2015" name="BMC Genomics">
        <title>Genome mining reveals unlocked bioactive potential of marine Gram-negative bacteria.</title>
        <authorList>
            <person name="Machado H."/>
            <person name="Sonnenschein E.C."/>
            <person name="Melchiorsen J."/>
            <person name="Gram L."/>
        </authorList>
    </citation>
    <scope>NUCLEOTIDE SEQUENCE [LARGE SCALE GENOMIC DNA]</scope>
    <source>
        <strain evidence="2 3">S3137</strain>
    </source>
</reference>
<dbReference type="PROSITE" id="PS51186">
    <property type="entry name" value="GNAT"/>
    <property type="match status" value="1"/>
</dbReference>
<dbReference type="PANTHER" id="PTHR43792">
    <property type="entry name" value="GNAT FAMILY, PUTATIVE (AFU_ORTHOLOGUE AFUA_3G00765)-RELATED-RELATED"/>
    <property type="match status" value="1"/>
</dbReference>
<dbReference type="eggNOG" id="COG1670">
    <property type="taxonomic scope" value="Bacteria"/>
</dbReference>
<dbReference type="Pfam" id="PF13302">
    <property type="entry name" value="Acetyltransf_3"/>
    <property type="match status" value="1"/>
</dbReference>
<dbReference type="GeneID" id="58229974"/>
<evidence type="ECO:0000313" key="3">
    <source>
        <dbReference type="Proteomes" id="UP000033664"/>
    </source>
</evidence>
<feature type="domain" description="N-acetyltransferase" evidence="1">
    <location>
        <begin position="10"/>
        <end position="172"/>
    </location>
</feature>
<name>A0A0F4PNH8_9GAMM</name>
<comment type="caution">
    <text evidence="2">The sequence shown here is derived from an EMBL/GenBank/DDBJ whole genome shotgun (WGS) entry which is preliminary data.</text>
</comment>
<dbReference type="InterPro" id="IPR000182">
    <property type="entry name" value="GNAT_dom"/>
</dbReference>
<keyword evidence="3" id="KW-1185">Reference proteome</keyword>
<dbReference type="SUPFAM" id="SSF55729">
    <property type="entry name" value="Acyl-CoA N-acyltransferases (Nat)"/>
    <property type="match status" value="1"/>
</dbReference>
<dbReference type="PANTHER" id="PTHR43792:SF1">
    <property type="entry name" value="N-ACETYLTRANSFERASE DOMAIN-CONTAINING PROTEIN"/>
    <property type="match status" value="1"/>
</dbReference>
<dbReference type="EMBL" id="JXXZ01000014">
    <property type="protein sequence ID" value="KJY96947.1"/>
    <property type="molecule type" value="Genomic_DNA"/>
</dbReference>
<evidence type="ECO:0000313" key="2">
    <source>
        <dbReference type="EMBL" id="KJY96947.1"/>
    </source>
</evidence>
<dbReference type="Proteomes" id="UP000033664">
    <property type="component" value="Unassembled WGS sequence"/>
</dbReference>
<dbReference type="InterPro" id="IPR051531">
    <property type="entry name" value="N-acetyltransferase"/>
</dbReference>
<gene>
    <name evidence="2" type="ORF">TW72_15850</name>
</gene>
<dbReference type="AlphaFoldDB" id="A0A0F4PNH8"/>
<proteinExistence type="predicted"/>